<dbReference type="Pfam" id="PF13299">
    <property type="entry name" value="CPSF100_C"/>
    <property type="match status" value="1"/>
</dbReference>
<accession>A0A1G4I7L2</accession>
<protein>
    <recommendedName>
        <fullName evidence="4">Cleavage and polyadenylation specificity factor subunit 2</fullName>
    </recommendedName>
    <alternativeName>
        <fullName evidence="4">Cleavage and polyadenylation specificity factor 100 kDa subunit</fullName>
    </alternativeName>
</protein>
<dbReference type="Gene3D" id="3.60.15.10">
    <property type="entry name" value="Ribonuclease Z/Hydroxyacylglutathione hydrolase-like"/>
    <property type="match status" value="1"/>
</dbReference>
<keyword evidence="4" id="KW-0694">RNA-binding</keyword>
<reference evidence="7" key="1">
    <citation type="submission" date="2016-09" db="EMBL/GenBank/DDBJ databases">
        <authorList>
            <person name="Hebert L."/>
            <person name="Moumen B."/>
        </authorList>
    </citation>
    <scope>NUCLEOTIDE SEQUENCE [LARGE SCALE GENOMIC DNA]</scope>
    <source>
        <strain evidence="7">OVI</strain>
    </source>
</reference>
<dbReference type="InterPro" id="IPR036866">
    <property type="entry name" value="RibonucZ/Hydroxyglut_hydro"/>
</dbReference>
<evidence type="ECO:0000313" key="8">
    <source>
        <dbReference type="Proteomes" id="UP000195570"/>
    </source>
</evidence>
<dbReference type="PANTHER" id="PTHR45922:SF1">
    <property type="entry name" value="CLEAVAGE AND POLYADENYLATION SPECIFICITY FACTOR SUBUNIT 2"/>
    <property type="match status" value="1"/>
</dbReference>
<feature type="compositionally biased region" description="Acidic residues" evidence="5">
    <location>
        <begin position="436"/>
        <end position="445"/>
    </location>
</feature>
<dbReference type="GeneID" id="92380057"/>
<evidence type="ECO:0000256" key="3">
    <source>
        <dbReference type="ARBA" id="ARBA00023242"/>
    </source>
</evidence>
<dbReference type="GO" id="GO:0006398">
    <property type="term" value="P:mRNA 3'-end processing by stem-loop binding and cleavage"/>
    <property type="evidence" value="ECO:0007669"/>
    <property type="project" value="InterPro"/>
</dbReference>
<dbReference type="GO" id="GO:0005847">
    <property type="term" value="C:mRNA cleavage and polyadenylation specificity factor complex"/>
    <property type="evidence" value="ECO:0007669"/>
    <property type="project" value="InterPro"/>
</dbReference>
<dbReference type="InterPro" id="IPR001279">
    <property type="entry name" value="Metallo-B-lactamas"/>
</dbReference>
<feature type="compositionally biased region" description="Basic and acidic residues" evidence="5">
    <location>
        <begin position="696"/>
        <end position="707"/>
    </location>
</feature>
<dbReference type="InterPro" id="IPR027075">
    <property type="entry name" value="CPSF2"/>
</dbReference>
<comment type="similarity">
    <text evidence="4">Belongs to the metallo-beta-lactamase superfamily. RNA-metabolizing metallo-beta-lactamase-like family. CPSF2/YSH1 subfamily.</text>
</comment>
<dbReference type="Pfam" id="PF16661">
    <property type="entry name" value="Lactamase_B_6"/>
    <property type="match status" value="1"/>
</dbReference>
<dbReference type="RefSeq" id="XP_067079049.1">
    <property type="nucleotide sequence ID" value="XM_067222948.1"/>
</dbReference>
<dbReference type="InterPro" id="IPR025069">
    <property type="entry name" value="Cpsf2_C"/>
</dbReference>
<dbReference type="SMART" id="SM01027">
    <property type="entry name" value="Beta-Casp"/>
    <property type="match status" value="1"/>
</dbReference>
<evidence type="ECO:0000256" key="5">
    <source>
        <dbReference type="SAM" id="MobiDB-lite"/>
    </source>
</evidence>
<evidence type="ECO:0000256" key="2">
    <source>
        <dbReference type="ARBA" id="ARBA00022664"/>
    </source>
</evidence>
<feature type="domain" description="Beta-Casp" evidence="6">
    <location>
        <begin position="260"/>
        <end position="381"/>
    </location>
</feature>
<dbReference type="AlphaFoldDB" id="A0A1G4I7L2"/>
<evidence type="ECO:0000313" key="7">
    <source>
        <dbReference type="EMBL" id="SCU67770.1"/>
    </source>
</evidence>
<keyword evidence="2 4" id="KW-0507">mRNA processing</keyword>
<evidence type="ECO:0000259" key="6">
    <source>
        <dbReference type="SMART" id="SM01027"/>
    </source>
</evidence>
<dbReference type="GO" id="GO:0003723">
    <property type="term" value="F:RNA binding"/>
    <property type="evidence" value="ECO:0007669"/>
    <property type="project" value="UniProtKB-KW"/>
</dbReference>
<keyword evidence="3 4" id="KW-0539">Nucleus</keyword>
<gene>
    <name evidence="7" type="ORF">TEOVI_000611800</name>
</gene>
<name>A0A1G4I7L2_TRYEQ</name>
<comment type="subcellular location">
    <subcellularLocation>
        <location evidence="1 4">Nucleus</location>
    </subcellularLocation>
</comment>
<dbReference type="InterPro" id="IPR022712">
    <property type="entry name" value="Beta_Casp"/>
</dbReference>
<dbReference type="PANTHER" id="PTHR45922">
    <property type="entry name" value="CLEAVAGE AND POLYADENYLATION SPECIFICITY FACTOR SUBUNIT 2"/>
    <property type="match status" value="1"/>
</dbReference>
<sequence length="818" mass="90570">MLRASAGSIKLTNIYGAPSGDAYHPSIPMAYLLEIDGVRILMDCGWNDGFETSYLDALLPYLGDLHAVLFSTPELSSCGALPFVMEHITAETHVAAAGATAKMGLHGLLHPFLYLFPNTNTWKLQSGVEFEMTVDKIYSAFRSVREPYGGKVTIRHRDVEVECFPVFSGRMLGGCGWLIKYQIDELFYCPDFSLKPSYALNRFAPPTTATLLFIDGSPFHLLGNSGKKYEEQLNVFIREVLSTLRNGKDVLVPVSVPGRGLEVLTIIMHLLTEKGGDNYSIVLASVQAAEVIGKASTMTESLKDEVILSEHQLFANVITCKTAQEVMSVAGPKVCLADGETLDYGVAADLLEYFLQGSDEDREHLIVFPWTPKRDTTAFSVAAAAKGDAIKVQYTRRIPLSKEELEEYYLRLELELEEQRRALDGGAYEVAPLEDIASDSGDDGDEKQNGDAAQGSGGGAQKVQQCTPGLVLPSYMSFVSKHLQFPILETVGSLSSAILKKMDCSYGLPIGDEMQALMRRKAPARIYSDEGPDNVQLHNDAQVEANIPSKTMVVDAVRIKNVRVFITDLSGFADAGTIRSLLKSRFTFAKKIVMIRGTTDDHHSMTQFCRSEKVMKCGENVFVPRPLGTHLELATHVYSYVVQLDPQLANALPSALRRVKETRSNGFWDVGWVEGSLVRAVVYKEKDEEKEEDDHEELHPSQRRRTEGGTSTEMRDSVYTLTALSSDKAQQCAREREMRGLQRGLYYLGETDLHKLRDAARNEQGIRGEFHKSAPMLIFDNGVCLRKSVSGNVSLSSMVSPSVFGLRKTVYKHFSQVL</sequence>
<evidence type="ECO:0000256" key="1">
    <source>
        <dbReference type="ARBA" id="ARBA00004123"/>
    </source>
</evidence>
<evidence type="ECO:0000256" key="4">
    <source>
        <dbReference type="RuleBase" id="RU365006"/>
    </source>
</evidence>
<keyword evidence="8" id="KW-1185">Reference proteome</keyword>
<dbReference type="SUPFAM" id="SSF56281">
    <property type="entry name" value="Metallo-hydrolase/oxidoreductase"/>
    <property type="match status" value="1"/>
</dbReference>
<dbReference type="VEuPathDB" id="TriTrypDB:TEOVI_000611800"/>
<comment type="caution">
    <text evidence="7">The sequence shown here is derived from an EMBL/GenBank/DDBJ whole genome shotgun (WGS) entry which is preliminary data.</text>
</comment>
<proteinExistence type="inferred from homology"/>
<organism evidence="7 8">
    <name type="scientific">Trypanosoma equiperdum</name>
    <dbReference type="NCBI Taxonomy" id="5694"/>
    <lineage>
        <taxon>Eukaryota</taxon>
        <taxon>Discoba</taxon>
        <taxon>Euglenozoa</taxon>
        <taxon>Kinetoplastea</taxon>
        <taxon>Metakinetoplastina</taxon>
        <taxon>Trypanosomatida</taxon>
        <taxon>Trypanosomatidae</taxon>
        <taxon>Trypanosoma</taxon>
    </lineage>
</organism>
<feature type="region of interest" description="Disordered" evidence="5">
    <location>
        <begin position="686"/>
        <end position="714"/>
    </location>
</feature>
<dbReference type="EMBL" id="CZPT02000801">
    <property type="protein sequence ID" value="SCU67770.1"/>
    <property type="molecule type" value="Genomic_DNA"/>
</dbReference>
<dbReference type="Proteomes" id="UP000195570">
    <property type="component" value="Unassembled WGS sequence"/>
</dbReference>
<feature type="region of interest" description="Disordered" evidence="5">
    <location>
        <begin position="436"/>
        <end position="463"/>
    </location>
</feature>